<accession>A0A9P4JDX9</accession>
<sequence length="163" mass="18566">MSLWKQSQFSHSTPLPPHITQESAIKLLHNHDELIRLNPLIVDYKPAQMPYHAPTDESHYTWYELTDRITYFPGLSRNVTYHAGFLDMPEGLQTHVFAPAGLEIRENWYISGPTEQSGGLTLCEDVDMNCNILLTSFVKKNLNASHATLTRRLLEANSSLSKE</sequence>
<dbReference type="EMBL" id="ML996081">
    <property type="protein sequence ID" value="KAF2157840.1"/>
    <property type="molecule type" value="Genomic_DNA"/>
</dbReference>
<dbReference type="Pfam" id="PF23155">
    <property type="entry name" value="DUF7053"/>
    <property type="match status" value="1"/>
</dbReference>
<evidence type="ECO:0000313" key="2">
    <source>
        <dbReference type="EMBL" id="KAF2157840.1"/>
    </source>
</evidence>
<name>A0A9P4JDX9_9PEZI</name>
<comment type="caution">
    <text evidence="2">The sequence shown here is derived from an EMBL/GenBank/DDBJ whole genome shotgun (WGS) entry which is preliminary data.</text>
</comment>
<evidence type="ECO:0000259" key="1">
    <source>
        <dbReference type="Pfam" id="PF23155"/>
    </source>
</evidence>
<protein>
    <recommendedName>
        <fullName evidence="1">DUF7053 domain-containing protein</fullName>
    </recommendedName>
</protein>
<gene>
    <name evidence="2" type="ORF">K461DRAFT_290114</name>
</gene>
<dbReference type="InterPro" id="IPR055481">
    <property type="entry name" value="DUF7053"/>
</dbReference>
<evidence type="ECO:0000313" key="3">
    <source>
        <dbReference type="Proteomes" id="UP000799439"/>
    </source>
</evidence>
<dbReference type="Proteomes" id="UP000799439">
    <property type="component" value="Unassembled WGS sequence"/>
</dbReference>
<dbReference type="OrthoDB" id="3246050at2759"/>
<dbReference type="PANTHER" id="PTHR38117">
    <property type="entry name" value="NACHT AND WD40 DOMAIN PROTEIN"/>
    <property type="match status" value="1"/>
</dbReference>
<feature type="domain" description="DUF7053" evidence="1">
    <location>
        <begin position="5"/>
        <end position="156"/>
    </location>
</feature>
<reference evidence="2" key="1">
    <citation type="journal article" date="2020" name="Stud. Mycol.">
        <title>101 Dothideomycetes genomes: a test case for predicting lifestyles and emergence of pathogens.</title>
        <authorList>
            <person name="Haridas S."/>
            <person name="Albert R."/>
            <person name="Binder M."/>
            <person name="Bloem J."/>
            <person name="Labutti K."/>
            <person name="Salamov A."/>
            <person name="Andreopoulos B."/>
            <person name="Baker S."/>
            <person name="Barry K."/>
            <person name="Bills G."/>
            <person name="Bluhm B."/>
            <person name="Cannon C."/>
            <person name="Castanera R."/>
            <person name="Culley D."/>
            <person name="Daum C."/>
            <person name="Ezra D."/>
            <person name="Gonzalez J."/>
            <person name="Henrissat B."/>
            <person name="Kuo A."/>
            <person name="Liang C."/>
            <person name="Lipzen A."/>
            <person name="Lutzoni F."/>
            <person name="Magnuson J."/>
            <person name="Mondo S."/>
            <person name="Nolan M."/>
            <person name="Ohm R."/>
            <person name="Pangilinan J."/>
            <person name="Park H.-J."/>
            <person name="Ramirez L."/>
            <person name="Alfaro M."/>
            <person name="Sun H."/>
            <person name="Tritt A."/>
            <person name="Yoshinaga Y."/>
            <person name="Zwiers L.-H."/>
            <person name="Turgeon B."/>
            <person name="Goodwin S."/>
            <person name="Spatafora J."/>
            <person name="Crous P."/>
            <person name="Grigoriev I."/>
        </authorList>
    </citation>
    <scope>NUCLEOTIDE SEQUENCE</scope>
    <source>
        <strain evidence="2">CBS 260.36</strain>
    </source>
</reference>
<dbReference type="AlphaFoldDB" id="A0A9P4JDX9"/>
<dbReference type="PANTHER" id="PTHR38117:SF1">
    <property type="entry name" value="DUF3074 DOMAIN-CONTAINING PROTEIN"/>
    <property type="match status" value="1"/>
</dbReference>
<keyword evidence="3" id="KW-1185">Reference proteome</keyword>
<organism evidence="2 3">
    <name type="scientific">Myriangium duriaei CBS 260.36</name>
    <dbReference type="NCBI Taxonomy" id="1168546"/>
    <lineage>
        <taxon>Eukaryota</taxon>
        <taxon>Fungi</taxon>
        <taxon>Dikarya</taxon>
        <taxon>Ascomycota</taxon>
        <taxon>Pezizomycotina</taxon>
        <taxon>Dothideomycetes</taxon>
        <taxon>Dothideomycetidae</taxon>
        <taxon>Myriangiales</taxon>
        <taxon>Myriangiaceae</taxon>
        <taxon>Myriangium</taxon>
    </lineage>
</organism>
<proteinExistence type="predicted"/>